<dbReference type="SUPFAM" id="SSF53474">
    <property type="entry name" value="alpha/beta-Hydrolases"/>
    <property type="match status" value="1"/>
</dbReference>
<keyword evidence="1" id="KW-0812">Transmembrane</keyword>
<name>A0A068SBI8_9FUNG</name>
<dbReference type="PANTHER" id="PTHR12277:SF81">
    <property type="entry name" value="PROTEIN ABHD13"/>
    <property type="match status" value="1"/>
</dbReference>
<dbReference type="EMBL" id="CBTN010000066">
    <property type="protein sequence ID" value="CDH59212.1"/>
    <property type="molecule type" value="Genomic_DNA"/>
</dbReference>
<dbReference type="InterPro" id="IPR022742">
    <property type="entry name" value="Hydrolase_4"/>
</dbReference>
<feature type="domain" description="Serine aminopeptidase S33" evidence="2">
    <location>
        <begin position="109"/>
        <end position="214"/>
    </location>
</feature>
<proteinExistence type="predicted"/>
<comment type="caution">
    <text evidence="3">The sequence shown here is derived from an EMBL/GenBank/DDBJ whole genome shotgun (WGS) entry which is preliminary data.</text>
</comment>
<sequence>MLQYWPYFAYFVAVVTVAISALLYKYQCALLYPAFFPPGSRSLVARPSKYGLPDKEEILTTRDGLQLRCYVLLQEGDDVAIQSPTLLWLHSHTGNMGHRLPIAQVLYSRLGYNIVMLSYRGYGLSEGNATEKGLQIDAQTALEYIQHHPILKHTKLVAFGQSLGGAVAINLVAKHEEQFSGIIIENTFLSIPLLIPHIFPPMRHLVYLCHQKWRSYNTIQFIRHVPILFLTSMKDELVPPFHMTKLYKAAETRGAKVWRSFENGTHNDACMQPGYFEAIGGFIRDHIWDI</sequence>
<evidence type="ECO:0000313" key="4">
    <source>
        <dbReference type="Proteomes" id="UP000027586"/>
    </source>
</evidence>
<dbReference type="InterPro" id="IPR029058">
    <property type="entry name" value="AB_hydrolase_fold"/>
</dbReference>
<keyword evidence="1" id="KW-0472">Membrane</keyword>
<dbReference type="Proteomes" id="UP000027586">
    <property type="component" value="Unassembled WGS sequence"/>
</dbReference>
<evidence type="ECO:0000259" key="2">
    <source>
        <dbReference type="Pfam" id="PF12146"/>
    </source>
</evidence>
<accession>A0A068SBI8</accession>
<dbReference type="STRING" id="1263082.A0A068SBI8"/>
<dbReference type="VEuPathDB" id="FungiDB:LCOR_10039.1"/>
<reference evidence="3" key="1">
    <citation type="submission" date="2013-08" db="EMBL/GenBank/DDBJ databases">
        <title>Gene expansion shapes genome architecture in the human pathogen Lichtheimia corymbifera: an evolutionary genomics analysis in the ancient terrestrial Mucorales (Mucoromycotina).</title>
        <authorList>
            <person name="Schwartze V.U."/>
            <person name="Winter S."/>
            <person name="Shelest E."/>
            <person name="Marcet-Houben M."/>
            <person name="Horn F."/>
            <person name="Wehner S."/>
            <person name="Hoffmann K."/>
            <person name="Riege K."/>
            <person name="Sammeth M."/>
            <person name="Nowrousian M."/>
            <person name="Valiante V."/>
            <person name="Linde J."/>
            <person name="Jacobsen I.D."/>
            <person name="Marz M."/>
            <person name="Brakhage A.A."/>
            <person name="Gabaldon T."/>
            <person name="Bocker S."/>
            <person name="Voigt K."/>
        </authorList>
    </citation>
    <scope>NUCLEOTIDE SEQUENCE [LARGE SCALE GENOMIC DNA]</scope>
    <source>
        <strain evidence="3">FSU 9682</strain>
    </source>
</reference>
<organism evidence="3 4">
    <name type="scientific">Lichtheimia corymbifera JMRC:FSU:9682</name>
    <dbReference type="NCBI Taxonomy" id="1263082"/>
    <lineage>
        <taxon>Eukaryota</taxon>
        <taxon>Fungi</taxon>
        <taxon>Fungi incertae sedis</taxon>
        <taxon>Mucoromycota</taxon>
        <taxon>Mucoromycotina</taxon>
        <taxon>Mucoromycetes</taxon>
        <taxon>Mucorales</taxon>
        <taxon>Lichtheimiaceae</taxon>
        <taxon>Lichtheimia</taxon>
    </lineage>
</organism>
<keyword evidence="1" id="KW-1133">Transmembrane helix</keyword>
<dbReference type="Pfam" id="PF12146">
    <property type="entry name" value="Hydrolase_4"/>
    <property type="match status" value="1"/>
</dbReference>
<dbReference type="AlphaFoldDB" id="A0A068SBI8"/>
<evidence type="ECO:0000313" key="3">
    <source>
        <dbReference type="EMBL" id="CDH59212.1"/>
    </source>
</evidence>
<keyword evidence="4" id="KW-1185">Reference proteome</keyword>
<dbReference type="GO" id="GO:0016020">
    <property type="term" value="C:membrane"/>
    <property type="evidence" value="ECO:0007669"/>
    <property type="project" value="TreeGrafter"/>
</dbReference>
<feature type="transmembrane region" description="Helical" evidence="1">
    <location>
        <begin position="7"/>
        <end position="26"/>
    </location>
</feature>
<protein>
    <submittedName>
        <fullName evidence="3">Bem46 family protein</fullName>
    </submittedName>
</protein>
<dbReference type="OrthoDB" id="10249433at2759"/>
<evidence type="ECO:0000256" key="1">
    <source>
        <dbReference type="SAM" id="Phobius"/>
    </source>
</evidence>
<dbReference type="GO" id="GO:0008474">
    <property type="term" value="F:palmitoyl-(protein) hydrolase activity"/>
    <property type="evidence" value="ECO:0007669"/>
    <property type="project" value="TreeGrafter"/>
</dbReference>
<dbReference type="Gene3D" id="3.40.50.1820">
    <property type="entry name" value="alpha/beta hydrolase"/>
    <property type="match status" value="1"/>
</dbReference>
<gene>
    <name evidence="3" type="ORF">LCOR_10039.1</name>
</gene>
<dbReference type="PANTHER" id="PTHR12277">
    <property type="entry name" value="ALPHA/BETA HYDROLASE DOMAIN-CONTAINING PROTEIN"/>
    <property type="match status" value="1"/>
</dbReference>